<feature type="modified residue" description="4-aspartylphosphate" evidence="1">
    <location>
        <position position="56"/>
    </location>
</feature>
<dbReference type="Pfam" id="PF00072">
    <property type="entry name" value="Response_reg"/>
    <property type="match status" value="1"/>
</dbReference>
<evidence type="ECO:0000313" key="5">
    <source>
        <dbReference type="Proteomes" id="UP000326921"/>
    </source>
</evidence>
<dbReference type="InterPro" id="IPR001789">
    <property type="entry name" value="Sig_transdc_resp-reg_receiver"/>
</dbReference>
<sequence length="252" mass="29398">MKDQIVVIIEDERPAARSLQRKLDTLGYSNTILLHSVEHAKKWFVEHPEPALLFLDIQLSDGLSFEILEDLQLTCPVIFTTAYDEFALKAFKVNSIDYLMKPIEQSELAKALTKYENNYKKQSPIVDVEQLRALLHPTANNYKSRFSIKIGQQIKLLTTDEIECFFSENKATYVFCKDGNQYLMDYTLDQLENLLDPKAFFRISRGYIIHVKAIKSISMHSNSRLKLYFNRYANPEVIVSRERVNEFKAWIE</sequence>
<reference evidence="4 5" key="1">
    <citation type="submission" date="2019-10" db="EMBL/GenBank/DDBJ databases">
        <authorList>
            <person name="Dong K."/>
        </authorList>
    </citation>
    <scope>NUCLEOTIDE SEQUENCE [LARGE SCALE GENOMIC DNA]</scope>
    <source>
        <strain evidence="5">dk4302</strain>
    </source>
</reference>
<dbReference type="KEGG" id="sphe:GFH32_17795"/>
<dbReference type="Gene3D" id="3.40.50.2300">
    <property type="match status" value="1"/>
</dbReference>
<dbReference type="FunFam" id="3.40.50.2300:FF:000361">
    <property type="entry name" value="Two-component system response regulator"/>
    <property type="match status" value="1"/>
</dbReference>
<keyword evidence="1" id="KW-0597">Phosphoprotein</keyword>
<dbReference type="PANTHER" id="PTHR37299:SF1">
    <property type="entry name" value="STAGE 0 SPORULATION PROTEIN A HOMOLOG"/>
    <property type="match status" value="1"/>
</dbReference>
<gene>
    <name evidence="4" type="ORF">GFH32_17795</name>
</gene>
<dbReference type="EMBL" id="CP045652">
    <property type="protein sequence ID" value="QGA28066.1"/>
    <property type="molecule type" value="Genomic_DNA"/>
</dbReference>
<keyword evidence="5" id="KW-1185">Reference proteome</keyword>
<proteinExistence type="predicted"/>
<dbReference type="GO" id="GO:0003677">
    <property type="term" value="F:DNA binding"/>
    <property type="evidence" value="ECO:0007669"/>
    <property type="project" value="InterPro"/>
</dbReference>
<feature type="domain" description="HTH LytTR-type" evidence="3">
    <location>
        <begin position="146"/>
        <end position="252"/>
    </location>
</feature>
<dbReference type="PROSITE" id="PS50110">
    <property type="entry name" value="RESPONSE_REGULATORY"/>
    <property type="match status" value="1"/>
</dbReference>
<dbReference type="InterPro" id="IPR011006">
    <property type="entry name" value="CheY-like_superfamily"/>
</dbReference>
<evidence type="ECO:0000313" key="4">
    <source>
        <dbReference type="EMBL" id="QGA28066.1"/>
    </source>
</evidence>
<dbReference type="Proteomes" id="UP000326921">
    <property type="component" value="Chromosome"/>
</dbReference>
<dbReference type="GO" id="GO:0000156">
    <property type="term" value="F:phosphorelay response regulator activity"/>
    <property type="evidence" value="ECO:0007669"/>
    <property type="project" value="InterPro"/>
</dbReference>
<evidence type="ECO:0000259" key="3">
    <source>
        <dbReference type="PROSITE" id="PS50930"/>
    </source>
</evidence>
<evidence type="ECO:0000259" key="2">
    <source>
        <dbReference type="PROSITE" id="PS50110"/>
    </source>
</evidence>
<dbReference type="Pfam" id="PF04397">
    <property type="entry name" value="LytTR"/>
    <property type="match status" value="1"/>
</dbReference>
<dbReference type="PROSITE" id="PS50930">
    <property type="entry name" value="HTH_LYTTR"/>
    <property type="match status" value="1"/>
</dbReference>
<organism evidence="4 5">
    <name type="scientific">Sphingobacterium zhuxiongii</name>
    <dbReference type="NCBI Taxonomy" id="2662364"/>
    <lineage>
        <taxon>Bacteria</taxon>
        <taxon>Pseudomonadati</taxon>
        <taxon>Bacteroidota</taxon>
        <taxon>Sphingobacteriia</taxon>
        <taxon>Sphingobacteriales</taxon>
        <taxon>Sphingobacteriaceae</taxon>
        <taxon>Sphingobacterium</taxon>
    </lineage>
</organism>
<dbReference type="InterPro" id="IPR007492">
    <property type="entry name" value="LytTR_DNA-bd_dom"/>
</dbReference>
<accession>A0A5Q0QEP6</accession>
<dbReference type="SMART" id="SM00448">
    <property type="entry name" value="REC"/>
    <property type="match status" value="1"/>
</dbReference>
<dbReference type="PANTHER" id="PTHR37299">
    <property type="entry name" value="TRANSCRIPTIONAL REGULATOR-RELATED"/>
    <property type="match status" value="1"/>
</dbReference>
<dbReference type="InterPro" id="IPR046947">
    <property type="entry name" value="LytR-like"/>
</dbReference>
<dbReference type="Gene3D" id="2.40.50.1020">
    <property type="entry name" value="LytTr DNA-binding domain"/>
    <property type="match status" value="1"/>
</dbReference>
<dbReference type="AlphaFoldDB" id="A0A5Q0QEP6"/>
<dbReference type="RefSeq" id="WP_153512892.1">
    <property type="nucleotide sequence ID" value="NZ_CP045652.1"/>
</dbReference>
<feature type="domain" description="Response regulatory" evidence="2">
    <location>
        <begin position="5"/>
        <end position="116"/>
    </location>
</feature>
<protein>
    <submittedName>
        <fullName evidence="4">Response regulator</fullName>
    </submittedName>
</protein>
<name>A0A5Q0QEP6_9SPHI</name>
<evidence type="ECO:0000256" key="1">
    <source>
        <dbReference type="PROSITE-ProRule" id="PRU00169"/>
    </source>
</evidence>
<dbReference type="SUPFAM" id="SSF52172">
    <property type="entry name" value="CheY-like"/>
    <property type="match status" value="1"/>
</dbReference>
<dbReference type="SMART" id="SM00850">
    <property type="entry name" value="LytTR"/>
    <property type="match status" value="1"/>
</dbReference>